<accession>A0A2D0KL42</accession>
<protein>
    <submittedName>
        <fullName evidence="2">Uncharacterized protein</fullName>
    </submittedName>
</protein>
<dbReference type="Proteomes" id="UP000222366">
    <property type="component" value="Unassembled WGS sequence"/>
</dbReference>
<name>A0A2D0KL42_9GAMM</name>
<feature type="transmembrane region" description="Helical" evidence="1">
    <location>
        <begin position="14"/>
        <end position="31"/>
    </location>
</feature>
<keyword evidence="1" id="KW-0472">Membrane</keyword>
<gene>
    <name evidence="2" type="ORF">Xsto_03477</name>
</gene>
<keyword evidence="1" id="KW-1133">Transmembrane helix</keyword>
<dbReference type="RefSeq" id="WP_099125855.1">
    <property type="nucleotide sequence ID" value="NZ_CAWNRH010000117.1"/>
</dbReference>
<evidence type="ECO:0000313" key="2">
    <source>
        <dbReference type="EMBL" id="PHM63947.1"/>
    </source>
</evidence>
<evidence type="ECO:0000256" key="1">
    <source>
        <dbReference type="SAM" id="Phobius"/>
    </source>
</evidence>
<sequence length="140" mass="16489">MEFLNYIKKILHDYAPIISLLCFLLGLYIGNKQAIGRDRRKEFNTAVAPLRKTLRRQIERIEQRKSPYPPLSKDDFYALYDVTYRFQRIKLLQLWKAYQKADSESYRIEHSSSGKPFATFISPEQYLKAAKGLLDFMGSK</sequence>
<keyword evidence="3" id="KW-1185">Reference proteome</keyword>
<dbReference type="EMBL" id="NJAJ01000041">
    <property type="protein sequence ID" value="PHM63947.1"/>
    <property type="molecule type" value="Genomic_DNA"/>
</dbReference>
<comment type="caution">
    <text evidence="2">The sequence shown here is derived from an EMBL/GenBank/DDBJ whole genome shotgun (WGS) entry which is preliminary data.</text>
</comment>
<proteinExistence type="predicted"/>
<reference evidence="2 3" key="1">
    <citation type="journal article" date="2017" name="Nat. Microbiol.">
        <title>Natural product diversity associated with the nematode symbionts Photorhabdus and Xenorhabdus.</title>
        <authorList>
            <person name="Tobias N.J."/>
            <person name="Wolff H."/>
            <person name="Djahanschiri B."/>
            <person name="Grundmann F."/>
            <person name="Kronenwerth M."/>
            <person name="Shi Y.M."/>
            <person name="Simonyi S."/>
            <person name="Grun P."/>
            <person name="Shapiro-Ilan D."/>
            <person name="Pidot S.J."/>
            <person name="Stinear T.P."/>
            <person name="Ebersberger I."/>
            <person name="Bode H.B."/>
        </authorList>
    </citation>
    <scope>NUCLEOTIDE SEQUENCE [LARGE SCALE GENOMIC DNA]</scope>
    <source>
        <strain evidence="2 3">DSM 17904</strain>
    </source>
</reference>
<evidence type="ECO:0000313" key="3">
    <source>
        <dbReference type="Proteomes" id="UP000222366"/>
    </source>
</evidence>
<keyword evidence="1" id="KW-0812">Transmembrane</keyword>
<organism evidence="2 3">
    <name type="scientific">Xenorhabdus stockiae</name>
    <dbReference type="NCBI Taxonomy" id="351614"/>
    <lineage>
        <taxon>Bacteria</taxon>
        <taxon>Pseudomonadati</taxon>
        <taxon>Pseudomonadota</taxon>
        <taxon>Gammaproteobacteria</taxon>
        <taxon>Enterobacterales</taxon>
        <taxon>Morganellaceae</taxon>
        <taxon>Xenorhabdus</taxon>
    </lineage>
</organism>
<dbReference type="AlphaFoldDB" id="A0A2D0KL42"/>